<dbReference type="Pfam" id="PF16998">
    <property type="entry name" value="17kDa_Anti_2"/>
    <property type="match status" value="1"/>
</dbReference>
<accession>B8GPP1</accession>
<dbReference type="eggNOG" id="COG4520">
    <property type="taxonomic scope" value="Bacteria"/>
</dbReference>
<keyword evidence="9" id="KW-1185">Reference proteome</keyword>
<dbReference type="EMBL" id="CP001339">
    <property type="protein sequence ID" value="ACL72208.1"/>
    <property type="molecule type" value="Genomic_DNA"/>
</dbReference>
<feature type="signal peptide" evidence="5">
    <location>
        <begin position="1"/>
        <end position="20"/>
    </location>
</feature>
<evidence type="ECO:0000256" key="3">
    <source>
        <dbReference type="ARBA" id="ARBA00023136"/>
    </source>
</evidence>
<evidence type="ECO:0000256" key="1">
    <source>
        <dbReference type="ARBA" id="ARBA00004370"/>
    </source>
</evidence>
<dbReference type="RefSeq" id="WP_012637692.1">
    <property type="nucleotide sequence ID" value="NC_011901.1"/>
</dbReference>
<keyword evidence="4" id="KW-0449">Lipoprotein</keyword>
<reference evidence="8 9" key="1">
    <citation type="journal article" date="2011" name="Stand. Genomic Sci.">
        <title>Complete genome sequence of 'Thioalkalivibrio sulfidophilus' HL-EbGr7.</title>
        <authorList>
            <person name="Muyzer G."/>
            <person name="Sorokin D.Y."/>
            <person name="Mavromatis K."/>
            <person name="Lapidus A."/>
            <person name="Clum A."/>
            <person name="Ivanova N."/>
            <person name="Pati A."/>
            <person name="d'Haeseleer P."/>
            <person name="Woyke T."/>
            <person name="Kyrpides N.C."/>
        </authorList>
    </citation>
    <scope>NUCLEOTIDE SEQUENCE [LARGE SCALE GENOMIC DNA]</scope>
    <source>
        <strain evidence="8 9">HL-EbGR7</strain>
    </source>
</reference>
<dbReference type="InterPro" id="IPR008816">
    <property type="entry name" value="Gly_zipper_2TM_dom"/>
</dbReference>
<dbReference type="InterPro" id="IPR032635">
    <property type="entry name" value="Anti_2"/>
</dbReference>
<evidence type="ECO:0000259" key="7">
    <source>
        <dbReference type="Pfam" id="PF16998"/>
    </source>
</evidence>
<feature type="chain" id="PRO_5002870546" evidence="5">
    <location>
        <begin position="21"/>
        <end position="153"/>
    </location>
</feature>
<evidence type="ECO:0000259" key="6">
    <source>
        <dbReference type="Pfam" id="PF05433"/>
    </source>
</evidence>
<organism evidence="8 9">
    <name type="scientific">Thioalkalivibrio sulfidiphilus (strain HL-EbGR7)</name>
    <dbReference type="NCBI Taxonomy" id="396588"/>
    <lineage>
        <taxon>Bacteria</taxon>
        <taxon>Pseudomonadati</taxon>
        <taxon>Pseudomonadota</taxon>
        <taxon>Gammaproteobacteria</taxon>
        <taxon>Chromatiales</taxon>
        <taxon>Ectothiorhodospiraceae</taxon>
        <taxon>Thioalkalivibrio</taxon>
    </lineage>
</organism>
<dbReference type="GO" id="GO:0019867">
    <property type="term" value="C:outer membrane"/>
    <property type="evidence" value="ECO:0007669"/>
    <property type="project" value="InterPro"/>
</dbReference>
<feature type="domain" description="Glycine zipper 2TM" evidence="6">
    <location>
        <begin position="31"/>
        <end position="71"/>
    </location>
</feature>
<gene>
    <name evidence="8" type="ordered locus">Tgr7_1122</name>
</gene>
<dbReference type="KEGG" id="tgr:Tgr7_1122"/>
<feature type="domain" description="Surface antigen" evidence="7">
    <location>
        <begin position="83"/>
        <end position="152"/>
    </location>
</feature>
<dbReference type="PROSITE" id="PS51257">
    <property type="entry name" value="PROKAR_LIPOPROTEIN"/>
    <property type="match status" value="1"/>
</dbReference>
<comment type="subcellular location">
    <subcellularLocation>
        <location evidence="1">Membrane</location>
    </subcellularLocation>
</comment>
<keyword evidence="4" id="KW-0564">Palmitate</keyword>
<dbReference type="PANTHER" id="PTHR35603">
    <property type="match status" value="1"/>
</dbReference>
<sequence length="153" mass="15718" precursor="true">MLRKTLFTMFLAGSVGLAGCATYQGPQEQAGMVIGGVLGGVLGSQVGAGSGRTAAIIAGTLAGAAIGGAIGQSMDQVDRLKTAQTLETVRTGVPSVWVNPDTGNQYSVTPTRTYESTAGPCREYTIDAIIGGRMEKVYGTACRQPDGSWRVVS</sequence>
<protein>
    <submittedName>
        <fullName evidence="8">17 kDa surface antigen</fullName>
    </submittedName>
</protein>
<dbReference type="InterPro" id="IPR016364">
    <property type="entry name" value="Surface_antigen_Rickettsia"/>
</dbReference>
<dbReference type="Proteomes" id="UP000002383">
    <property type="component" value="Chromosome"/>
</dbReference>
<dbReference type="HOGENOM" id="CLU_118535_0_0_6"/>
<dbReference type="AlphaFoldDB" id="B8GPP1"/>
<evidence type="ECO:0000256" key="5">
    <source>
        <dbReference type="SAM" id="SignalP"/>
    </source>
</evidence>
<evidence type="ECO:0000256" key="4">
    <source>
        <dbReference type="ARBA" id="ARBA00023139"/>
    </source>
</evidence>
<keyword evidence="3" id="KW-0472">Membrane</keyword>
<dbReference type="PANTHER" id="PTHR35603:SF2">
    <property type="entry name" value="OUTER MEMBRANE LIPOPROTEIN"/>
    <property type="match status" value="1"/>
</dbReference>
<keyword evidence="2 5" id="KW-0732">Signal</keyword>
<dbReference type="Pfam" id="PF05433">
    <property type="entry name" value="Rick_17kDa_Anti"/>
    <property type="match status" value="1"/>
</dbReference>
<evidence type="ECO:0000313" key="8">
    <source>
        <dbReference type="EMBL" id="ACL72208.1"/>
    </source>
</evidence>
<dbReference type="PIRSF" id="PIRSF002721">
    <property type="entry name" value="Surface_antigen_Rickettsia"/>
    <property type="match status" value="1"/>
</dbReference>
<dbReference type="OrthoDB" id="6170015at2"/>
<evidence type="ECO:0000256" key="2">
    <source>
        <dbReference type="ARBA" id="ARBA00022729"/>
    </source>
</evidence>
<evidence type="ECO:0000313" key="9">
    <source>
        <dbReference type="Proteomes" id="UP000002383"/>
    </source>
</evidence>
<name>B8GPP1_THISH</name>
<dbReference type="InterPro" id="IPR051407">
    <property type="entry name" value="Bact_OM_lipoprot/Surf_antigen"/>
</dbReference>
<proteinExistence type="predicted"/>